<feature type="compositionally biased region" description="Low complexity" evidence="12">
    <location>
        <begin position="996"/>
        <end position="1010"/>
    </location>
</feature>
<dbReference type="OrthoDB" id="6506963at2759"/>
<feature type="compositionally biased region" description="Pro residues" evidence="12">
    <location>
        <begin position="1366"/>
        <end position="1381"/>
    </location>
</feature>
<evidence type="ECO:0000256" key="7">
    <source>
        <dbReference type="ARBA" id="ARBA00022989"/>
    </source>
</evidence>
<dbReference type="SUPFAM" id="SSF48726">
    <property type="entry name" value="Immunoglobulin"/>
    <property type="match status" value="3"/>
</dbReference>
<dbReference type="GO" id="GO:0005886">
    <property type="term" value="C:plasma membrane"/>
    <property type="evidence" value="ECO:0007669"/>
    <property type="project" value="UniProtKB-SubCell"/>
</dbReference>
<dbReference type="PANTHER" id="PTHR45842">
    <property type="entry name" value="SYNAPTIC ADHESION-LIKE MOLECULE SALM"/>
    <property type="match status" value="1"/>
</dbReference>
<dbReference type="Gene3D" id="2.60.40.10">
    <property type="entry name" value="Immunoglobulins"/>
    <property type="match status" value="3"/>
</dbReference>
<keyword evidence="4 13" id="KW-0812">Transmembrane</keyword>
<dbReference type="GeneID" id="111246519"/>
<organism evidence="16 17">
    <name type="scientific">Varroa destructor</name>
    <name type="common">Honeybee mite</name>
    <dbReference type="NCBI Taxonomy" id="109461"/>
    <lineage>
        <taxon>Eukaryota</taxon>
        <taxon>Metazoa</taxon>
        <taxon>Ecdysozoa</taxon>
        <taxon>Arthropoda</taxon>
        <taxon>Chelicerata</taxon>
        <taxon>Arachnida</taxon>
        <taxon>Acari</taxon>
        <taxon>Parasitiformes</taxon>
        <taxon>Mesostigmata</taxon>
        <taxon>Gamasina</taxon>
        <taxon>Dermanyssoidea</taxon>
        <taxon>Varroidae</taxon>
        <taxon>Varroa</taxon>
    </lineage>
</organism>
<dbReference type="PANTHER" id="PTHR45842:SF21">
    <property type="entry name" value="IG-LIKE DOMAIN-CONTAINING PROTEIN"/>
    <property type="match status" value="1"/>
</dbReference>
<dbReference type="FunFam" id="3.80.10.10:FF:001438">
    <property type="entry name" value="Uncharacterized protein"/>
    <property type="match status" value="1"/>
</dbReference>
<keyword evidence="5 14" id="KW-0732">Signal</keyword>
<protein>
    <recommendedName>
        <fullName evidence="15">Ig-like domain-containing protein</fullName>
    </recommendedName>
</protein>
<dbReference type="InterPro" id="IPR001611">
    <property type="entry name" value="Leu-rich_rpt"/>
</dbReference>
<dbReference type="FunFam" id="2.60.40.10:FF:000005">
    <property type="entry name" value="Neuronal cell adhesion molecule"/>
    <property type="match status" value="1"/>
</dbReference>
<feature type="compositionally biased region" description="Pro residues" evidence="12">
    <location>
        <begin position="1070"/>
        <end position="1085"/>
    </location>
</feature>
<dbReference type="InterPro" id="IPR013151">
    <property type="entry name" value="Immunoglobulin_dom"/>
</dbReference>
<evidence type="ECO:0000256" key="14">
    <source>
        <dbReference type="SAM" id="SignalP"/>
    </source>
</evidence>
<sequence>MTASVAWVVRWTQFVLFLSLSGVTRGQHMFCPALCTCLEEFVDCSRKGLTTVPQDLPSWTLRLELLRNKLTRISTDSFLIVKSLQSLNISYNQISEVHPEAWTHTPHLKVLRMSNNSLTEIPEGLSRLRELEELILNANEISLASLRSGFASNESDQPSGDSVTLVEHPLPHSLLALDLSLNRLGAIEPRWFGRLSRLQLLNLQNNRITLIERNSLDNLTSLRSLNLSRNRLTKLPKDLFRKTIQLKKIDLSRNQLQMIEGLTFQSLEHLEVLNLRKNRISVLSDGAFYGLSNIQQLHLEFNNIPVVSKAWLYGLHSLRQLFVQNNSIVQVVPDAFESCKKLQEVNLENNRIEAIQKGSFLHLASIQTIQLSSNRIGFIEDSSFKTLSSLQTLELNNNELQWAVEDTNAPFIGLSKLTRLGLANNSIQALPSRAFAGLSKVRSLNLDLNPLSAINQEAFRVLKRISELRLNTTALLCDCGLSWLPEWLRSVGVERHIVARCAFPLELKGRDVLSFGPSYNWSCGVFSKPEILESPQSPLLALKGRNVTLSCKATMNTTVGAELILFDWRKENRILRSSDASLLYTGTSSTSEISSPPASASGRSLETFANTDPATNRTVFTSRLQLFSVVDGDEGKYQCIARNRFGSSYSNRSRVSVHVFPTFTKKPPARMTAVAGDSVVLECAAIGQPKPVISWQKDGGDDFPAARERRMQLMPSDAIFYIEKLKTADQGVYTCTANNSAGPVRTNVTLTVNATPQFVRPMVSKDVHEGETAVIECLSEGNPASRRRWYKDGLPLQETQRYLLAKEGEVLLIMQAGPADGGRYACEISNDAGSQRQVSQLNIAPAPGQGATAFLWPAFFDKLNTLGIVVIAVVICVIITSLIWVVILLSTRKRLRVDKDDPEGPTGRNSRRYSGGVTQSVYGGSCSADEDDSVSMLGVMQPIHPVHTEPGIGHGVNARLLVDDTNRTIVNLASGRAYFMKEQSLNNDDDEGISSGGSSSTSHHATPAHGQVMNGTSVVHRVSTFQPEPPTGHGASRHSSSSLASVDVPPNGAGGGLADEAHYTTQGSPHPSPKPAVPRKPPHLTPQPSKKLQDQLLLRQRQQQQQQNNQDNQLLHRDSCGEALDAEDPELIEISHRCQKTLSQRSINGQLRKSTLTPSRLHLDVSSYMDSPDMVLGGSVTPTATIRRTPGPRSPSPSAVVPVPPPCIPGPFCYESGLQEARDAKGQGSLGGPKSRPATPKRTTASATVIEPSEEQRSLKPFSYGNPFEGKTPKLLRNRSVGGDEDGTNGLKQQQPATTQEQQPKTSTPMRSQTPKRSVDLLDRSTDDALKLNGGLVSPTGKSLNTLAAGDTASNQQQQQQQGPPKRAPPPPPPPPPPMSIPTPASRSPQQPQQPSQSSQFSSTSVIV</sequence>
<feature type="compositionally biased region" description="Low complexity" evidence="12">
    <location>
        <begin position="1032"/>
        <end position="1045"/>
    </location>
</feature>
<dbReference type="SUPFAM" id="SSF52058">
    <property type="entry name" value="L domain-like"/>
    <property type="match status" value="2"/>
</dbReference>
<feature type="domain" description="Ig-like" evidence="15">
    <location>
        <begin position="661"/>
        <end position="751"/>
    </location>
</feature>
<keyword evidence="9" id="KW-1015">Disulfide bond</keyword>
<keyword evidence="10" id="KW-0325">Glycoprotein</keyword>
<dbReference type="FunFam" id="3.80.10.10:FF:001164">
    <property type="entry name" value="GH01279p"/>
    <property type="match status" value="1"/>
</dbReference>
<dbReference type="InterPro" id="IPR013783">
    <property type="entry name" value="Ig-like_fold"/>
</dbReference>
<dbReference type="InterPro" id="IPR013098">
    <property type="entry name" value="Ig_I-set"/>
</dbReference>
<dbReference type="InterPro" id="IPR007110">
    <property type="entry name" value="Ig-like_dom"/>
</dbReference>
<evidence type="ECO:0000259" key="15">
    <source>
        <dbReference type="PROSITE" id="PS50835"/>
    </source>
</evidence>
<dbReference type="Gene3D" id="3.80.10.10">
    <property type="entry name" value="Ribonuclease Inhibitor"/>
    <property type="match status" value="4"/>
</dbReference>
<feature type="signal peptide" evidence="14">
    <location>
        <begin position="1"/>
        <end position="26"/>
    </location>
</feature>
<dbReference type="Pfam" id="PF07679">
    <property type="entry name" value="I-set"/>
    <property type="match status" value="2"/>
</dbReference>
<evidence type="ECO:0000256" key="2">
    <source>
        <dbReference type="ARBA" id="ARBA00022475"/>
    </source>
</evidence>
<dbReference type="InParanoid" id="A0A7M7JHP2"/>
<dbReference type="PROSITE" id="PS51450">
    <property type="entry name" value="LRR"/>
    <property type="match status" value="6"/>
</dbReference>
<feature type="region of interest" description="Disordered" evidence="12">
    <location>
        <begin position="897"/>
        <end position="916"/>
    </location>
</feature>
<evidence type="ECO:0000256" key="3">
    <source>
        <dbReference type="ARBA" id="ARBA00022614"/>
    </source>
</evidence>
<dbReference type="Pfam" id="PF00047">
    <property type="entry name" value="ig"/>
    <property type="match status" value="1"/>
</dbReference>
<keyword evidence="3" id="KW-0433">Leucine-rich repeat</keyword>
<dbReference type="Proteomes" id="UP000594260">
    <property type="component" value="Unplaced"/>
</dbReference>
<dbReference type="SMART" id="SM00369">
    <property type="entry name" value="LRR_TYP"/>
    <property type="match status" value="14"/>
</dbReference>
<dbReference type="RefSeq" id="XP_022651989.1">
    <property type="nucleotide sequence ID" value="XM_022796254.1"/>
</dbReference>
<feature type="compositionally biased region" description="Low complexity" evidence="12">
    <location>
        <begin position="1292"/>
        <end position="1306"/>
    </location>
</feature>
<evidence type="ECO:0000256" key="6">
    <source>
        <dbReference type="ARBA" id="ARBA00022737"/>
    </source>
</evidence>
<evidence type="ECO:0000256" key="13">
    <source>
        <dbReference type="SAM" id="Phobius"/>
    </source>
</evidence>
<dbReference type="GO" id="GO:0098609">
    <property type="term" value="P:cell-cell adhesion"/>
    <property type="evidence" value="ECO:0007669"/>
    <property type="project" value="UniProtKB-ARBA"/>
</dbReference>
<feature type="chain" id="PRO_5029824780" description="Ig-like domain-containing protein" evidence="14">
    <location>
        <begin position="27"/>
        <end position="1408"/>
    </location>
</feature>
<feature type="compositionally biased region" description="Low complexity" evidence="12">
    <location>
        <begin position="1094"/>
        <end position="1113"/>
    </location>
</feature>
<feature type="transmembrane region" description="Helical" evidence="13">
    <location>
        <begin position="866"/>
        <end position="889"/>
    </location>
</feature>
<dbReference type="InterPro" id="IPR003599">
    <property type="entry name" value="Ig_sub"/>
</dbReference>
<feature type="domain" description="Ig-like" evidence="15">
    <location>
        <begin position="529"/>
        <end position="656"/>
    </location>
</feature>
<dbReference type="InterPro" id="IPR000372">
    <property type="entry name" value="LRRNT"/>
</dbReference>
<accession>A0A7M7JHP2</accession>
<evidence type="ECO:0000256" key="1">
    <source>
        <dbReference type="ARBA" id="ARBA00004236"/>
    </source>
</evidence>
<keyword evidence="7 13" id="KW-1133">Transmembrane helix</keyword>
<evidence type="ECO:0000313" key="16">
    <source>
        <dbReference type="EnsemblMetazoa" id="XP_022651989"/>
    </source>
</evidence>
<keyword evidence="11" id="KW-0393">Immunoglobulin domain</keyword>
<feature type="compositionally biased region" description="Low complexity" evidence="12">
    <location>
        <begin position="1382"/>
        <end position="1408"/>
    </location>
</feature>
<feature type="compositionally biased region" description="Low complexity" evidence="12">
    <location>
        <begin position="1356"/>
        <end position="1365"/>
    </location>
</feature>
<keyword evidence="2" id="KW-1003">Cell membrane</keyword>
<dbReference type="SMART" id="SM00364">
    <property type="entry name" value="LRR_BAC"/>
    <property type="match status" value="6"/>
</dbReference>
<dbReference type="SMART" id="SM00409">
    <property type="entry name" value="IG"/>
    <property type="match status" value="3"/>
</dbReference>
<dbReference type="FunFam" id="2.60.40.10:FF:000107">
    <property type="entry name" value="Myosin, light chain kinase a"/>
    <property type="match status" value="1"/>
</dbReference>
<dbReference type="Pfam" id="PF13855">
    <property type="entry name" value="LRR_8"/>
    <property type="match status" value="5"/>
</dbReference>
<name>A0A7M7JHP2_VARDE</name>
<feature type="domain" description="Ig-like" evidence="15">
    <location>
        <begin position="756"/>
        <end position="839"/>
    </location>
</feature>
<dbReference type="PROSITE" id="PS50835">
    <property type="entry name" value="IG_LIKE"/>
    <property type="match status" value="3"/>
</dbReference>
<feature type="compositionally biased region" description="Polar residues" evidence="12">
    <location>
        <begin position="1307"/>
        <end position="1316"/>
    </location>
</feature>
<dbReference type="KEGG" id="vde:111246519"/>
<feature type="region of interest" description="Disordered" evidence="12">
    <location>
        <begin position="1222"/>
        <end position="1408"/>
    </location>
</feature>
<evidence type="ECO:0000256" key="9">
    <source>
        <dbReference type="ARBA" id="ARBA00023157"/>
    </source>
</evidence>
<dbReference type="InterPro" id="IPR003591">
    <property type="entry name" value="Leu-rich_rpt_typical-subtyp"/>
</dbReference>
<dbReference type="EnsemblMetazoa" id="XM_022796254">
    <property type="protein sequence ID" value="XP_022651989"/>
    <property type="gene ID" value="LOC111246519"/>
</dbReference>
<keyword evidence="6" id="KW-0677">Repeat</keyword>
<evidence type="ECO:0000256" key="4">
    <source>
        <dbReference type="ARBA" id="ARBA00022692"/>
    </source>
</evidence>
<dbReference type="CTD" id="36788"/>
<feature type="compositionally biased region" description="Basic and acidic residues" evidence="12">
    <location>
        <begin position="1317"/>
        <end position="1330"/>
    </location>
</feature>
<evidence type="ECO:0000256" key="8">
    <source>
        <dbReference type="ARBA" id="ARBA00023136"/>
    </source>
</evidence>
<feature type="compositionally biased region" description="Low complexity" evidence="12">
    <location>
        <begin position="587"/>
        <end position="601"/>
    </location>
</feature>
<dbReference type="SMART" id="SM00013">
    <property type="entry name" value="LRRNT"/>
    <property type="match status" value="1"/>
</dbReference>
<evidence type="ECO:0000313" key="17">
    <source>
        <dbReference type="Proteomes" id="UP000594260"/>
    </source>
</evidence>
<evidence type="ECO:0000256" key="5">
    <source>
        <dbReference type="ARBA" id="ARBA00022729"/>
    </source>
</evidence>
<keyword evidence="8 13" id="KW-0472">Membrane</keyword>
<feature type="region of interest" description="Disordered" evidence="12">
    <location>
        <begin position="586"/>
        <end position="609"/>
    </location>
</feature>
<dbReference type="SMART" id="SM00408">
    <property type="entry name" value="IGc2"/>
    <property type="match status" value="3"/>
</dbReference>
<keyword evidence="17" id="KW-1185">Reference proteome</keyword>
<evidence type="ECO:0000256" key="11">
    <source>
        <dbReference type="ARBA" id="ARBA00023319"/>
    </source>
</evidence>
<feature type="region of interest" description="Disordered" evidence="12">
    <location>
        <begin position="1023"/>
        <end position="1115"/>
    </location>
</feature>
<reference evidence="16" key="1">
    <citation type="submission" date="2021-01" db="UniProtKB">
        <authorList>
            <consortium name="EnsemblMetazoa"/>
        </authorList>
    </citation>
    <scope>IDENTIFICATION</scope>
</reference>
<evidence type="ECO:0000256" key="12">
    <source>
        <dbReference type="SAM" id="MobiDB-lite"/>
    </source>
</evidence>
<feature type="region of interest" description="Disordered" evidence="12">
    <location>
        <begin position="987"/>
        <end position="1010"/>
    </location>
</feature>
<dbReference type="InterPro" id="IPR050467">
    <property type="entry name" value="LRFN"/>
</dbReference>
<proteinExistence type="predicted"/>
<dbReference type="InterPro" id="IPR003598">
    <property type="entry name" value="Ig_sub2"/>
</dbReference>
<comment type="subcellular location">
    <subcellularLocation>
        <location evidence="1">Cell membrane</location>
    </subcellularLocation>
</comment>
<evidence type="ECO:0000256" key="10">
    <source>
        <dbReference type="ARBA" id="ARBA00023180"/>
    </source>
</evidence>
<dbReference type="InterPro" id="IPR032675">
    <property type="entry name" value="LRR_dom_sf"/>
</dbReference>
<dbReference type="InterPro" id="IPR036179">
    <property type="entry name" value="Ig-like_dom_sf"/>
</dbReference>